<sequence length="206" mass="22265">MPEAGGYLHLKSWQIASNNTKVELTPPPYTLFSYLKSPDDFKRSFTMHAHQNHYAHHLQAAMVIFIGFSPTFAIAAECRSSFPEFSPHQDTYGVACSKLPGGGTFSFRITTPPTNGIIGRFTTSHYDELIYFTKNFLPDTIGYEVIAENGAIVEAGTTFISLESITNSTTGDSGGGEDNGNECNPPTNQRTANIAAAAAIDPNCGT</sequence>
<name>A0ABU6D0R1_9GAMM</name>
<evidence type="ECO:0000313" key="3">
    <source>
        <dbReference type="Proteomes" id="UP001308005"/>
    </source>
</evidence>
<gene>
    <name evidence="2" type="ORF">VSS37_13170</name>
</gene>
<feature type="region of interest" description="Disordered" evidence="1">
    <location>
        <begin position="168"/>
        <end position="187"/>
    </location>
</feature>
<dbReference type="RefSeq" id="WP_324695917.1">
    <property type="nucleotide sequence ID" value="NZ_JAYMYJ010000115.1"/>
</dbReference>
<evidence type="ECO:0000313" key="2">
    <source>
        <dbReference type="EMBL" id="MEB4591937.1"/>
    </source>
</evidence>
<dbReference type="EMBL" id="JAYMYJ010000115">
    <property type="protein sequence ID" value="MEB4591937.1"/>
    <property type="molecule type" value="Genomic_DNA"/>
</dbReference>
<reference evidence="3" key="1">
    <citation type="submission" date="2023-07" db="EMBL/GenBank/DDBJ databases">
        <title>The carbon used by Thiothrix.</title>
        <authorList>
            <person name="Chen L."/>
        </authorList>
    </citation>
    <scope>NUCLEOTIDE SEQUENCE [LARGE SCALE GENOMIC DNA]</scope>
</reference>
<accession>A0ABU6D0R1</accession>
<organism evidence="2 3">
    <name type="scientific">Candidatus Thiothrix phosphatis</name>
    <dbReference type="NCBI Taxonomy" id="3112415"/>
    <lineage>
        <taxon>Bacteria</taxon>
        <taxon>Pseudomonadati</taxon>
        <taxon>Pseudomonadota</taxon>
        <taxon>Gammaproteobacteria</taxon>
        <taxon>Thiotrichales</taxon>
        <taxon>Thiotrichaceae</taxon>
        <taxon>Thiothrix</taxon>
    </lineage>
</organism>
<evidence type="ECO:0000256" key="1">
    <source>
        <dbReference type="SAM" id="MobiDB-lite"/>
    </source>
</evidence>
<dbReference type="Proteomes" id="UP001308005">
    <property type="component" value="Unassembled WGS sequence"/>
</dbReference>
<keyword evidence="3" id="KW-1185">Reference proteome</keyword>
<comment type="caution">
    <text evidence="2">The sequence shown here is derived from an EMBL/GenBank/DDBJ whole genome shotgun (WGS) entry which is preliminary data.</text>
</comment>
<protein>
    <submittedName>
        <fullName evidence="2">Uncharacterized protein</fullName>
    </submittedName>
</protein>
<proteinExistence type="predicted"/>
<reference evidence="2 3" key="2">
    <citation type="submission" date="2024-01" db="EMBL/GenBank/DDBJ databases">
        <authorList>
            <person name="Xie X."/>
        </authorList>
    </citation>
    <scope>NUCLEOTIDE SEQUENCE [LARGE SCALE GENOMIC DNA]</scope>
    <source>
        <strain evidence="2">SCUT-1</strain>
    </source>
</reference>